<name>A0A4Z1C8C6_9ACTN</name>
<proteinExistence type="predicted"/>
<feature type="transmembrane region" description="Helical" evidence="1">
    <location>
        <begin position="80"/>
        <end position="98"/>
    </location>
</feature>
<sequence>MTAVTDGTVTAAMRRLLAVAAVLVFLAGLQLTAFPTRTADWFSWTIDVRMTAVFLGAAYGSSAVLEVAGARSSRWTSARLAVWAVLVFTVLTLAVTLVHLDKLHLGAQHPVSARAVTWGWLAIYAGVPLAMLAALLLQARGRRAPAGMRDRRRLPAGLGWLLVGLAAVLVASGLALLVAPQWAADGWAWPLTPLTARAVGAWLVGLGWAAGHARLVDDIDDVRPLGLTGTTFVVLQTVALLRYGDALAWGTWQATAYVVGLAWTAVVAGWILALEAGAGRTVTSSRASRSRAGAGPGPARHR</sequence>
<accession>A0A4Z1C8C6</accession>
<protein>
    <submittedName>
        <fullName evidence="2">Uncharacterized protein</fullName>
    </submittedName>
</protein>
<feature type="transmembrane region" description="Helical" evidence="1">
    <location>
        <begin position="256"/>
        <end position="276"/>
    </location>
</feature>
<feature type="transmembrane region" description="Helical" evidence="1">
    <location>
        <begin position="48"/>
        <end position="68"/>
    </location>
</feature>
<dbReference type="RefSeq" id="WP_135840469.1">
    <property type="nucleotide sequence ID" value="NZ_SRRO01000001.1"/>
</dbReference>
<evidence type="ECO:0000313" key="2">
    <source>
        <dbReference type="EMBL" id="TGN65982.1"/>
    </source>
</evidence>
<evidence type="ECO:0000313" key="3">
    <source>
        <dbReference type="Proteomes" id="UP000297496"/>
    </source>
</evidence>
<comment type="caution">
    <text evidence="2">The sequence shown here is derived from an EMBL/GenBank/DDBJ whole genome shotgun (WGS) entry which is preliminary data.</text>
</comment>
<feature type="transmembrane region" description="Helical" evidence="1">
    <location>
        <begin position="225"/>
        <end position="244"/>
    </location>
</feature>
<organism evidence="2 3">
    <name type="scientific">Nocardioides eburneiflavus</name>
    <dbReference type="NCBI Taxonomy" id="2518372"/>
    <lineage>
        <taxon>Bacteria</taxon>
        <taxon>Bacillati</taxon>
        <taxon>Actinomycetota</taxon>
        <taxon>Actinomycetes</taxon>
        <taxon>Propionibacteriales</taxon>
        <taxon>Nocardioidaceae</taxon>
        <taxon>Nocardioides</taxon>
    </lineage>
</organism>
<evidence type="ECO:0000256" key="1">
    <source>
        <dbReference type="SAM" id="Phobius"/>
    </source>
</evidence>
<keyword evidence="3" id="KW-1185">Reference proteome</keyword>
<dbReference type="OrthoDB" id="3078421at2"/>
<dbReference type="AlphaFoldDB" id="A0A4Z1C8C6"/>
<feature type="transmembrane region" description="Helical" evidence="1">
    <location>
        <begin position="194"/>
        <end position="213"/>
    </location>
</feature>
<feature type="transmembrane region" description="Helical" evidence="1">
    <location>
        <begin position="158"/>
        <end position="182"/>
    </location>
</feature>
<feature type="transmembrane region" description="Helical" evidence="1">
    <location>
        <begin position="118"/>
        <end position="137"/>
    </location>
</feature>
<keyword evidence="1" id="KW-0812">Transmembrane</keyword>
<keyword evidence="1" id="KW-0472">Membrane</keyword>
<keyword evidence="1" id="KW-1133">Transmembrane helix</keyword>
<dbReference type="Proteomes" id="UP000297496">
    <property type="component" value="Unassembled WGS sequence"/>
</dbReference>
<gene>
    <name evidence="2" type="ORF">EXE59_20015</name>
</gene>
<reference evidence="2 3" key="1">
    <citation type="submission" date="2019-04" db="EMBL/GenBank/DDBJ databases">
        <title>Three New Species of Nocardioides, Nocardioides euryhalodurans sp. nov., Nocardioides seonyuensis sp. nov. and Nocardioides eburneoflavus sp. nov. Isolated from Soil.</title>
        <authorList>
            <person name="Roh S.G."/>
            <person name="Lee C."/>
            <person name="Kim M.-K."/>
            <person name="Kim S.B."/>
        </authorList>
    </citation>
    <scope>NUCLEOTIDE SEQUENCE [LARGE SCALE GENOMIC DNA]</scope>
    <source>
        <strain evidence="2 3">MMS17-SY213</strain>
    </source>
</reference>
<dbReference type="EMBL" id="SRRO01000001">
    <property type="protein sequence ID" value="TGN65982.1"/>
    <property type="molecule type" value="Genomic_DNA"/>
</dbReference>